<keyword evidence="8 11" id="KW-1133">Transmembrane helix</keyword>
<dbReference type="InterPro" id="IPR023229">
    <property type="entry name" value="T2SS_M_periplasmic_sf"/>
</dbReference>
<keyword evidence="9 10" id="KW-0472">Membrane</keyword>
<evidence type="ECO:0000313" key="13">
    <source>
        <dbReference type="Proteomes" id="UP000000249"/>
    </source>
</evidence>
<dbReference type="KEGG" id="vcr:VC395_2836"/>
<dbReference type="SUPFAM" id="SSF103054">
    <property type="entry name" value="General secretion pathway protein M, EpsM"/>
    <property type="match status" value="1"/>
</dbReference>
<keyword evidence="7 10" id="KW-0653">Protein transport</keyword>
<evidence type="ECO:0000256" key="11">
    <source>
        <dbReference type="SAM" id="Phobius"/>
    </source>
</evidence>
<proteinExistence type="inferred from homology"/>
<keyword evidence="4 10" id="KW-1003">Cell membrane</keyword>
<dbReference type="eggNOG" id="COG3149">
    <property type="taxonomic scope" value="Bacteria"/>
</dbReference>
<dbReference type="AlphaFoldDB" id="A0A0H3AI18"/>
<name>A0A0H3AI18_VIBC3</name>
<accession>A0A0H3AI18</accession>
<evidence type="ECO:0000256" key="4">
    <source>
        <dbReference type="ARBA" id="ARBA00022475"/>
    </source>
</evidence>
<evidence type="ECO:0000256" key="5">
    <source>
        <dbReference type="ARBA" id="ARBA00022519"/>
    </source>
</evidence>
<evidence type="ECO:0000256" key="10">
    <source>
        <dbReference type="PIRNR" id="PIRNR006291"/>
    </source>
</evidence>
<dbReference type="KEGG" id="vco:VC0395_A2297"/>
<dbReference type="InterPro" id="IPR007690">
    <property type="entry name" value="T2SS_GspM"/>
</dbReference>
<reference evidence="12 13" key="1">
    <citation type="submission" date="2007-03" db="EMBL/GenBank/DDBJ databases">
        <authorList>
            <person name="Heidelberg J."/>
        </authorList>
    </citation>
    <scope>NUCLEOTIDE SEQUENCE [LARGE SCALE GENOMIC DNA]</scope>
    <source>
        <strain evidence="13">ATCC 39541 / Classical Ogawa 395 / O395</strain>
    </source>
</reference>
<dbReference type="OrthoDB" id="6624834at2"/>
<organism evidence="12 13">
    <name type="scientific">Vibrio cholerae serotype O1 (strain ATCC 39541 / Classical Ogawa 395 / O395)</name>
    <dbReference type="NCBI Taxonomy" id="345073"/>
    <lineage>
        <taxon>Bacteria</taxon>
        <taxon>Pseudomonadati</taxon>
        <taxon>Pseudomonadota</taxon>
        <taxon>Gammaproteobacteria</taxon>
        <taxon>Vibrionales</taxon>
        <taxon>Vibrionaceae</taxon>
        <taxon>Vibrio</taxon>
    </lineage>
</organism>
<dbReference type="Proteomes" id="UP000000249">
    <property type="component" value="Chromosome 1"/>
</dbReference>
<evidence type="ECO:0000256" key="6">
    <source>
        <dbReference type="ARBA" id="ARBA00022692"/>
    </source>
</evidence>
<evidence type="ECO:0000256" key="9">
    <source>
        <dbReference type="ARBA" id="ARBA00023136"/>
    </source>
</evidence>
<dbReference type="GO" id="GO:0005886">
    <property type="term" value="C:plasma membrane"/>
    <property type="evidence" value="ECO:0007669"/>
    <property type="project" value="UniProtKB-SubCell"/>
</dbReference>
<dbReference type="PIRSF" id="PIRSF006291">
    <property type="entry name" value="GspM"/>
    <property type="match status" value="1"/>
</dbReference>
<dbReference type="FunFam" id="3.30.1360.100:FF:000002">
    <property type="entry name" value="Type II secretion system protein M"/>
    <property type="match status" value="1"/>
</dbReference>
<dbReference type="EMBL" id="CP000627">
    <property type="protein sequence ID" value="ABQ20705.1"/>
    <property type="molecule type" value="Genomic_DNA"/>
</dbReference>
<evidence type="ECO:0000256" key="1">
    <source>
        <dbReference type="ARBA" id="ARBA00004377"/>
    </source>
</evidence>
<evidence type="ECO:0000256" key="3">
    <source>
        <dbReference type="ARBA" id="ARBA00022448"/>
    </source>
</evidence>
<dbReference type="PATRIC" id="fig|345073.21.peg.2735"/>
<dbReference type="GO" id="GO:0015628">
    <property type="term" value="P:protein secretion by the type II secretion system"/>
    <property type="evidence" value="ECO:0007669"/>
    <property type="project" value="InterPro"/>
</dbReference>
<keyword evidence="6 11" id="KW-0812">Transmembrane</keyword>
<dbReference type="GO" id="GO:0015627">
    <property type="term" value="C:type II protein secretion system complex"/>
    <property type="evidence" value="ECO:0007669"/>
    <property type="project" value="InterPro"/>
</dbReference>
<gene>
    <name evidence="12" type="primary">epsM</name>
    <name evidence="12" type="ordered locus">VC0395_A2297</name>
</gene>
<feature type="transmembrane region" description="Helical" evidence="11">
    <location>
        <begin position="23"/>
        <end position="41"/>
    </location>
</feature>
<evidence type="ECO:0000256" key="7">
    <source>
        <dbReference type="ARBA" id="ARBA00022927"/>
    </source>
</evidence>
<evidence type="ECO:0000256" key="8">
    <source>
        <dbReference type="ARBA" id="ARBA00022989"/>
    </source>
</evidence>
<protein>
    <recommendedName>
        <fullName evidence="10">Type II secretion system protein M</fullName>
        <shortName evidence="10">T2SS protein M</shortName>
    </recommendedName>
    <alternativeName>
        <fullName evidence="10">General secretion pathway protein M</fullName>
    </alternativeName>
</protein>
<sequence>MMKELLAPVQAWWRSVTPREQKMVMGMGALTVLAIAYWGIWQPLSERTAQAQARLQTEKQLLSWVSENANDIVTLRAQGGSDAPSDQPLNQVITNSTRQFNIELIRVQPRGEMMQVWIQPLPFSQLVSWIAYLQERQGVSVDAIDIDRGKVNGVVEVKRLQLKRGG</sequence>
<evidence type="ECO:0000313" key="12">
    <source>
        <dbReference type="EMBL" id="ABQ20705.1"/>
    </source>
</evidence>
<comment type="similarity">
    <text evidence="2 10">Belongs to the GSP M family.</text>
</comment>
<comment type="function">
    <text evidence="10">Inner membrane component of the type II secretion system required for the energy-dependent secretion of extracellular factors such as proteases and toxins from the periplasm.</text>
</comment>
<evidence type="ECO:0000256" key="2">
    <source>
        <dbReference type="ARBA" id="ARBA00010637"/>
    </source>
</evidence>
<dbReference type="Pfam" id="PF04612">
    <property type="entry name" value="T2SSM"/>
    <property type="match status" value="1"/>
</dbReference>
<dbReference type="Gene3D" id="3.30.1360.100">
    <property type="entry name" value="General secretion pathway protein M, EpsM"/>
    <property type="match status" value="1"/>
</dbReference>
<comment type="subcellular location">
    <subcellularLocation>
        <location evidence="1">Cell inner membrane</location>
        <topology evidence="1">Single-pass membrane protein</topology>
    </subcellularLocation>
</comment>
<keyword evidence="5 10" id="KW-0997">Cell inner membrane</keyword>
<keyword evidence="3 10" id="KW-0813">Transport</keyword>